<dbReference type="AlphaFoldDB" id="A0AA35M397"/>
<evidence type="ECO:0000313" key="2">
    <source>
        <dbReference type="EMBL" id="CAI6089668.1"/>
    </source>
</evidence>
<protein>
    <submittedName>
        <fullName evidence="2">Uncharacterized protein</fullName>
    </submittedName>
</protein>
<reference evidence="2" key="1">
    <citation type="submission" date="2023-01" db="EMBL/GenBank/DDBJ databases">
        <authorList>
            <person name="Piombo E."/>
        </authorList>
    </citation>
    <scope>NUCLEOTIDE SEQUENCE</scope>
</reference>
<accession>A0AA35M397</accession>
<sequence>MAGEPPKEPAKRNRKVNEKARTKEGDNPGEFRLALWPTDALDKELASEGDQNQRPQNQSQPVTPEVRQHDVAETSKSGAPSVKLSMNLNIDMQLKAKIKGRVELSILGGKKQERK</sequence>
<dbReference type="Proteomes" id="UP001160390">
    <property type="component" value="Unassembled WGS sequence"/>
</dbReference>
<feature type="compositionally biased region" description="Basic and acidic residues" evidence="1">
    <location>
        <begin position="1"/>
        <end position="26"/>
    </location>
</feature>
<evidence type="ECO:0000256" key="1">
    <source>
        <dbReference type="SAM" id="MobiDB-lite"/>
    </source>
</evidence>
<evidence type="ECO:0000313" key="3">
    <source>
        <dbReference type="Proteomes" id="UP001160390"/>
    </source>
</evidence>
<feature type="region of interest" description="Disordered" evidence="1">
    <location>
        <begin position="1"/>
        <end position="82"/>
    </location>
</feature>
<gene>
    <name evidence="2" type="ORF">CCHLO57077_00001265</name>
</gene>
<comment type="caution">
    <text evidence="2">The sequence shown here is derived from an EMBL/GenBank/DDBJ whole genome shotgun (WGS) entry which is preliminary data.</text>
</comment>
<name>A0AA35M397_9HYPO</name>
<proteinExistence type="predicted"/>
<organism evidence="2 3">
    <name type="scientific">Clonostachys chloroleuca</name>
    <dbReference type="NCBI Taxonomy" id="1926264"/>
    <lineage>
        <taxon>Eukaryota</taxon>
        <taxon>Fungi</taxon>
        <taxon>Dikarya</taxon>
        <taxon>Ascomycota</taxon>
        <taxon>Pezizomycotina</taxon>
        <taxon>Sordariomycetes</taxon>
        <taxon>Hypocreomycetidae</taxon>
        <taxon>Hypocreales</taxon>
        <taxon>Bionectriaceae</taxon>
        <taxon>Clonostachys</taxon>
    </lineage>
</organism>
<keyword evidence="3" id="KW-1185">Reference proteome</keyword>
<dbReference type="EMBL" id="CABFNP030001012">
    <property type="protein sequence ID" value="CAI6089668.1"/>
    <property type="molecule type" value="Genomic_DNA"/>
</dbReference>
<feature type="compositionally biased region" description="Polar residues" evidence="1">
    <location>
        <begin position="49"/>
        <end position="62"/>
    </location>
</feature>